<keyword evidence="6 8" id="KW-1133">Transmembrane helix</keyword>
<dbReference type="PANTHER" id="PTHR30012">
    <property type="entry name" value="GENERAL SECRETION PATHWAY PROTEIN"/>
    <property type="match status" value="1"/>
</dbReference>
<name>A0A0G4B5Q9_9BACT</name>
<gene>
    <name evidence="10" type="ORF">UT28_C0001G0537</name>
</gene>
<evidence type="ECO:0000256" key="2">
    <source>
        <dbReference type="ARBA" id="ARBA00005745"/>
    </source>
</evidence>
<reference evidence="10 11" key="1">
    <citation type="journal article" date="2015" name="Nature">
        <title>rRNA introns, odd ribosomes, and small enigmatic genomes across a large radiation of phyla.</title>
        <authorList>
            <person name="Brown C.T."/>
            <person name="Hug L.A."/>
            <person name="Thomas B.C."/>
            <person name="Sharon I."/>
            <person name="Castelle C.J."/>
            <person name="Singh A."/>
            <person name="Wilkins M.J."/>
            <person name="Williams K.H."/>
            <person name="Banfield J.F."/>
        </authorList>
    </citation>
    <scope>NUCLEOTIDE SEQUENCE [LARGE SCALE GENOMIC DNA]</scope>
</reference>
<comment type="similarity">
    <text evidence="2">Belongs to the GSP F family.</text>
</comment>
<keyword evidence="7 8" id="KW-0472">Membrane</keyword>
<dbReference type="InterPro" id="IPR042094">
    <property type="entry name" value="T2SS_GspF_sf"/>
</dbReference>
<dbReference type="KEGG" id="bbgw:UT28_C0001G0537"/>
<proteinExistence type="inferred from homology"/>
<dbReference type="PRINTS" id="PR00812">
    <property type="entry name" value="BCTERIALGSPF"/>
</dbReference>
<evidence type="ECO:0000256" key="8">
    <source>
        <dbReference type="SAM" id="Phobius"/>
    </source>
</evidence>
<dbReference type="PANTHER" id="PTHR30012:SF0">
    <property type="entry name" value="TYPE II SECRETION SYSTEM PROTEIN F-RELATED"/>
    <property type="match status" value="1"/>
</dbReference>
<feature type="domain" description="Type II secretion system protein GspF" evidence="9">
    <location>
        <begin position="67"/>
        <end position="187"/>
    </location>
</feature>
<comment type="subcellular location">
    <subcellularLocation>
        <location evidence="1">Cell inner membrane</location>
        <topology evidence="1">Multi-pass membrane protein</topology>
    </subcellularLocation>
</comment>
<protein>
    <submittedName>
        <fullName evidence="10">Type II secretion system F domain-containing protein, type IV pilus assembly protein PilC</fullName>
    </submittedName>
</protein>
<evidence type="ECO:0000313" key="10">
    <source>
        <dbReference type="EMBL" id="AKM82342.1"/>
    </source>
</evidence>
<dbReference type="InterPro" id="IPR018076">
    <property type="entry name" value="T2SS_GspF_dom"/>
</dbReference>
<organism evidence="10 11">
    <name type="scientific">Berkelbacteria bacterium GW2011_GWE1_39_12</name>
    <dbReference type="NCBI Taxonomy" id="1618337"/>
    <lineage>
        <taxon>Bacteria</taxon>
        <taxon>Candidatus Berkelbacteria</taxon>
    </lineage>
</organism>
<evidence type="ECO:0000259" key="9">
    <source>
        <dbReference type="Pfam" id="PF00482"/>
    </source>
</evidence>
<dbReference type="FunFam" id="1.20.81.30:FF:000001">
    <property type="entry name" value="Type II secretion system protein F"/>
    <property type="match status" value="2"/>
</dbReference>
<dbReference type="GO" id="GO:0005886">
    <property type="term" value="C:plasma membrane"/>
    <property type="evidence" value="ECO:0007669"/>
    <property type="project" value="UniProtKB-SubCell"/>
</dbReference>
<feature type="transmembrane region" description="Helical" evidence="8">
    <location>
        <begin position="219"/>
        <end position="236"/>
    </location>
</feature>
<evidence type="ECO:0000256" key="6">
    <source>
        <dbReference type="ARBA" id="ARBA00022989"/>
    </source>
</evidence>
<dbReference type="Proteomes" id="UP000035648">
    <property type="component" value="Chromosome"/>
</dbReference>
<dbReference type="Gene3D" id="1.20.81.30">
    <property type="entry name" value="Type II secretion system (T2SS), domain F"/>
    <property type="match status" value="2"/>
</dbReference>
<keyword evidence="4" id="KW-0997">Cell inner membrane</keyword>
<evidence type="ECO:0000313" key="11">
    <source>
        <dbReference type="Proteomes" id="UP000035648"/>
    </source>
</evidence>
<dbReference type="EMBL" id="CP011213">
    <property type="protein sequence ID" value="AKM82342.1"/>
    <property type="molecule type" value="Genomic_DNA"/>
</dbReference>
<dbReference type="InterPro" id="IPR003004">
    <property type="entry name" value="GspF/PilC"/>
</dbReference>
<feature type="transmembrane region" description="Helical" evidence="8">
    <location>
        <begin position="164"/>
        <end position="186"/>
    </location>
</feature>
<feature type="domain" description="Type II secretion system protein GspF" evidence="9">
    <location>
        <begin position="267"/>
        <end position="390"/>
    </location>
</feature>
<evidence type="ECO:0000256" key="4">
    <source>
        <dbReference type="ARBA" id="ARBA00022519"/>
    </source>
</evidence>
<dbReference type="Pfam" id="PF00482">
    <property type="entry name" value="T2SSF"/>
    <property type="match status" value="2"/>
</dbReference>
<keyword evidence="3" id="KW-1003">Cell membrane</keyword>
<keyword evidence="5 8" id="KW-0812">Transmembrane</keyword>
<dbReference type="AlphaFoldDB" id="A0A0G4B5Q9"/>
<dbReference type="STRING" id="1618337.UT28_C0001G0537"/>
<evidence type="ECO:0000256" key="5">
    <source>
        <dbReference type="ARBA" id="ARBA00022692"/>
    </source>
</evidence>
<accession>A0A0G4B5Q9</accession>
<evidence type="ECO:0000256" key="1">
    <source>
        <dbReference type="ARBA" id="ARBA00004429"/>
    </source>
</evidence>
<evidence type="ECO:0000256" key="3">
    <source>
        <dbReference type="ARBA" id="ARBA00022475"/>
    </source>
</evidence>
<sequence length="398" mass="43550">MLFEYTAAGQDGTIRKSQMEATDKDAVISYLKRKDFLVIRVAEKAEDIGQVFAGKVTALEKIDLTGNLSIMLKAGVGMPEALEIISKDSKNPYFEKVCSSLKSNLENGRPLSVGLKHYPKDFSNVFISLIKAGEASGKLEQVLAQLSQQLKKEHSLVTKIRSAFAYPVVLVCGLIAVVILLMTFVLPKLVTLFSDSNLKLPLGTRIVFDISQALSARPIFTLIGVILLTIIILFLARNQKIKAFSLRTVYHLPVASQLIAQMELARFSRTLSSLMQSGVPIVQALEITAEALSLPQYKKMVLDAKEDIAKGVSLTNAFKKNEKIFPQMLVSVMQVGEKTGNLDKLLLSIGDYFEEQVDNTLSVLTSLVEPVLLVVVGVAIGGMAISIILPIYQLIGSF</sequence>
<feature type="transmembrane region" description="Helical" evidence="8">
    <location>
        <begin position="371"/>
        <end position="395"/>
    </location>
</feature>
<evidence type="ECO:0000256" key="7">
    <source>
        <dbReference type="ARBA" id="ARBA00023136"/>
    </source>
</evidence>